<reference evidence="1" key="1">
    <citation type="submission" date="2020-07" db="EMBL/GenBank/DDBJ databases">
        <title>Complete genome sequence of Streptomyces phage Shady.</title>
        <authorList>
            <person name="Ortega C.A."/>
            <person name="Hernandez I."/>
            <person name="Guadalupe Vizoso-Pinto M."/>
            <person name="Clark J.D."/>
            <person name="Liu M."/>
            <person name="Burrowes B.H."/>
        </authorList>
    </citation>
    <scope>NUCLEOTIDE SEQUENCE</scope>
</reference>
<gene>
    <name evidence="1" type="ORF">CPT_Shady_055</name>
</gene>
<dbReference type="EMBL" id="MT701596">
    <property type="protein sequence ID" value="QPB09816.1"/>
    <property type="molecule type" value="Genomic_DNA"/>
</dbReference>
<proteinExistence type="predicted"/>
<evidence type="ECO:0000313" key="1">
    <source>
        <dbReference type="EMBL" id="QPB09816.1"/>
    </source>
</evidence>
<evidence type="ECO:0000313" key="2">
    <source>
        <dbReference type="Proteomes" id="UP000663311"/>
    </source>
</evidence>
<name>A0A873WJZ1_9CAUD</name>
<protein>
    <submittedName>
        <fullName evidence="1">Uncharacterized protein</fullName>
    </submittedName>
</protein>
<dbReference type="Proteomes" id="UP000663311">
    <property type="component" value="Segment"/>
</dbReference>
<keyword evidence="2" id="KW-1185">Reference proteome</keyword>
<sequence length="78" mass="8798">MAQHEAKRVESYNTTSGDRVYRWDVNGTYGVAFIYADQSPQFIACDTQAEADALFVASQERADKRGELREVEEFTADA</sequence>
<accession>A0A873WJZ1</accession>
<organism evidence="1 2">
    <name type="scientific">Streptomyces phage Shady</name>
    <dbReference type="NCBI Taxonomy" id="2767585"/>
    <lineage>
        <taxon>Viruses</taxon>
        <taxon>Duplodnaviria</taxon>
        <taxon>Heunggongvirae</taxon>
        <taxon>Uroviricota</taxon>
        <taxon>Caudoviricetes</taxon>
        <taxon>Colingsworthviridae</taxon>
        <taxon>Shadyvirus</taxon>
        <taxon>Shadyvirus shady</taxon>
    </lineage>
</organism>